<dbReference type="EMBL" id="LT629763">
    <property type="protein sequence ID" value="SDS27185.1"/>
    <property type="molecule type" value="Genomic_DNA"/>
</dbReference>
<dbReference type="InterPro" id="IPR012347">
    <property type="entry name" value="Ferritin-like"/>
</dbReference>
<dbReference type="Gene3D" id="1.20.1260.10">
    <property type="match status" value="1"/>
</dbReference>
<accession>A0A1H1QV20</accession>
<name>A0A1H1QV20_9GAMM</name>
<evidence type="ECO:0000313" key="2">
    <source>
        <dbReference type="EMBL" id="SDS27185.1"/>
    </source>
</evidence>
<dbReference type="STRING" id="472181.SAMN05216271_1551"/>
<dbReference type="InterPro" id="IPR011971">
    <property type="entry name" value="CHP02284"/>
</dbReference>
<gene>
    <name evidence="2" type="ORF">SAMN05216271_1551</name>
</gene>
<dbReference type="AlphaFoldDB" id="A0A1H1QV20"/>
<protein>
    <recommendedName>
        <fullName evidence="1">DUF2383 domain-containing protein</fullName>
    </recommendedName>
</protein>
<dbReference type="InterPro" id="IPR019052">
    <property type="entry name" value="DUF2383"/>
</dbReference>
<dbReference type="NCBIfam" id="TIGR02284">
    <property type="entry name" value="PA2169 family four-helix-bundle protein"/>
    <property type="match status" value="1"/>
</dbReference>
<reference evidence="3" key="1">
    <citation type="submission" date="2016-10" db="EMBL/GenBank/DDBJ databases">
        <authorList>
            <person name="Varghese N."/>
            <person name="Submissions S."/>
        </authorList>
    </citation>
    <scope>NUCLEOTIDE SEQUENCE [LARGE SCALE GENOMIC DNA]</scope>
    <source>
        <strain evidence="3">JCM 14963</strain>
    </source>
</reference>
<evidence type="ECO:0000259" key="1">
    <source>
        <dbReference type="Pfam" id="PF09537"/>
    </source>
</evidence>
<dbReference type="SUPFAM" id="SSF47240">
    <property type="entry name" value="Ferritin-like"/>
    <property type="match status" value="1"/>
</dbReference>
<organism evidence="2 3">
    <name type="scientific">Halopseudomonas sabulinigri</name>
    <dbReference type="NCBI Taxonomy" id="472181"/>
    <lineage>
        <taxon>Bacteria</taxon>
        <taxon>Pseudomonadati</taxon>
        <taxon>Pseudomonadota</taxon>
        <taxon>Gammaproteobacteria</taxon>
        <taxon>Pseudomonadales</taxon>
        <taxon>Pseudomonadaceae</taxon>
        <taxon>Halopseudomonas</taxon>
    </lineage>
</organism>
<dbReference type="InterPro" id="IPR009078">
    <property type="entry name" value="Ferritin-like_SF"/>
</dbReference>
<proteinExistence type="predicted"/>
<sequence>MNTIDTKELISTLNDLIETSKDGEEGFRVCAEDTKRSDLKTLFSQRSLECGKAAQELQAVVARLGGKPEDSTSIGGDMHRRWVDLKSMITGKDDKAVLNECERGEDVAKKNYKEALEKALPEDIRQLVQRQYEGVLRNHDQVKSLRDAERARS</sequence>
<dbReference type="PIRSF" id="PIRSF029477">
    <property type="entry name" value="UCP029477"/>
    <property type="match status" value="1"/>
</dbReference>
<evidence type="ECO:0000313" key="3">
    <source>
        <dbReference type="Proteomes" id="UP000243413"/>
    </source>
</evidence>
<feature type="domain" description="DUF2383" evidence="1">
    <location>
        <begin position="9"/>
        <end position="118"/>
    </location>
</feature>
<dbReference type="Proteomes" id="UP000243413">
    <property type="component" value="Chromosome I"/>
</dbReference>
<dbReference type="Pfam" id="PF09537">
    <property type="entry name" value="DUF2383"/>
    <property type="match status" value="1"/>
</dbReference>
<dbReference type="OrthoDB" id="282393at2"/>
<dbReference type="RefSeq" id="WP_092285406.1">
    <property type="nucleotide sequence ID" value="NZ_LT629763.1"/>
</dbReference>
<dbReference type="InterPro" id="IPR016920">
    <property type="entry name" value="UCP029477"/>
</dbReference>